<protein>
    <submittedName>
        <fullName evidence="2">Uncharacterized protein</fullName>
    </submittedName>
</protein>
<evidence type="ECO:0000256" key="1">
    <source>
        <dbReference type="SAM" id="SignalP"/>
    </source>
</evidence>
<feature type="signal peptide" evidence="1">
    <location>
        <begin position="1"/>
        <end position="25"/>
    </location>
</feature>
<feature type="chain" id="PRO_5047350616" evidence="1">
    <location>
        <begin position="26"/>
        <end position="428"/>
    </location>
</feature>
<dbReference type="EMBL" id="CP093547">
    <property type="protein sequence ID" value="UNP31953.1"/>
    <property type="molecule type" value="Genomic_DNA"/>
</dbReference>
<name>A0ABY3XJY9_9GAMM</name>
<sequence length="428" mass="46243">MASTIARWLGISALVFACAASPAQAAPPLDQAALELASGNEDADWRIVEATGVYEALGNAHALAEGITAPNGLVRLSPAQLRTLRERYLRIEKAGEAATGPRLWLVVNSNPKPIAPRWSVRLMHRDGGVDSMRAARPLDELWDEAGAWRIVATNEDLARRPEAIANAAASAPILQGRQADAIAIGEAEQTQLWQAQQSARPGRLWLITDCCIGPVGWQWAVLDVHGRPSPKPELRSPLPATLDPVAASAYADWVQRFTADYSASAKRDGEGEDGIARAFAHSVAPDSLALAYLRELAGQRQLHGASVHAQIATAAPGRVVAEVIGGSVFAGSAGRHPGADFGPALPAKESFEGVYIWFSGDDEGKRPIRSALQSKWRRDALRVPAEGRVERDAFPLLIFRRIGGKLYLAAFTREFQAVVEPLYQQQWF</sequence>
<keyword evidence="1" id="KW-0732">Signal</keyword>
<dbReference type="Proteomes" id="UP000829194">
    <property type="component" value="Chromosome"/>
</dbReference>
<proteinExistence type="predicted"/>
<dbReference type="PROSITE" id="PS51257">
    <property type="entry name" value="PROKAR_LIPOPROTEIN"/>
    <property type="match status" value="1"/>
</dbReference>
<reference evidence="2 3" key="1">
    <citation type="submission" date="2022-03" db="EMBL/GenBank/DDBJ databases">
        <title>Complete genome sequence of Lysobacter capsici VKM B-2533 and Lysobacter gummosus 10.1.1, promising sources of lytic agents.</title>
        <authorList>
            <person name="Tarlachkov S.V."/>
            <person name="Kudryakova I.V."/>
            <person name="Afoshin A.S."/>
            <person name="Leontyevskaya E.A."/>
            <person name="Leontyevskaya N.V."/>
        </authorList>
    </citation>
    <scope>NUCLEOTIDE SEQUENCE [LARGE SCALE GENOMIC DNA]</scope>
    <source>
        <strain evidence="2 3">10.1.1</strain>
    </source>
</reference>
<evidence type="ECO:0000313" key="3">
    <source>
        <dbReference type="Proteomes" id="UP000829194"/>
    </source>
</evidence>
<organism evidence="2 3">
    <name type="scientific">Lysobacter gummosus</name>
    <dbReference type="NCBI Taxonomy" id="262324"/>
    <lineage>
        <taxon>Bacteria</taxon>
        <taxon>Pseudomonadati</taxon>
        <taxon>Pseudomonadota</taxon>
        <taxon>Gammaproteobacteria</taxon>
        <taxon>Lysobacterales</taxon>
        <taxon>Lysobacteraceae</taxon>
        <taxon>Lysobacter</taxon>
    </lineage>
</organism>
<accession>A0ABY3XJY9</accession>
<dbReference type="RefSeq" id="WP_148648875.1">
    <property type="nucleotide sequence ID" value="NZ_CP011131.1"/>
</dbReference>
<keyword evidence="3" id="KW-1185">Reference proteome</keyword>
<gene>
    <name evidence="2" type="ORF">MOV92_12160</name>
</gene>
<evidence type="ECO:0000313" key="2">
    <source>
        <dbReference type="EMBL" id="UNP31953.1"/>
    </source>
</evidence>